<comment type="caution">
    <text evidence="6">The sequence shown here is derived from an EMBL/GenBank/DDBJ whole genome shotgun (WGS) entry which is preliminary data.</text>
</comment>
<dbReference type="InterPro" id="IPR041501">
    <property type="entry name" value="DarA_C"/>
</dbReference>
<dbReference type="InterPro" id="IPR010359">
    <property type="entry name" value="IrrE_HExxH"/>
</dbReference>
<feature type="coiled-coil region" evidence="1">
    <location>
        <begin position="783"/>
        <end position="810"/>
    </location>
</feature>
<dbReference type="Pfam" id="PF06114">
    <property type="entry name" value="Peptidase_M78"/>
    <property type="match status" value="1"/>
</dbReference>
<dbReference type="Pfam" id="PF13475">
    <property type="entry name" value="DUF4116"/>
    <property type="match status" value="1"/>
</dbReference>
<evidence type="ECO:0000259" key="3">
    <source>
        <dbReference type="Pfam" id="PF08401"/>
    </source>
</evidence>
<keyword evidence="1" id="KW-0175">Coiled coil</keyword>
<dbReference type="GO" id="GO:0003697">
    <property type="term" value="F:single-stranded DNA binding"/>
    <property type="evidence" value="ECO:0007669"/>
    <property type="project" value="InterPro"/>
</dbReference>
<feature type="domain" description="IrrE N-terminal-like" evidence="2">
    <location>
        <begin position="1216"/>
        <end position="1285"/>
    </location>
</feature>
<feature type="domain" description="DUF4116" evidence="4">
    <location>
        <begin position="518"/>
        <end position="562"/>
    </location>
</feature>
<evidence type="ECO:0000259" key="5">
    <source>
        <dbReference type="Pfam" id="PF18789"/>
    </source>
</evidence>
<evidence type="ECO:0000259" key="2">
    <source>
        <dbReference type="Pfam" id="PF06114"/>
    </source>
</evidence>
<evidence type="ECO:0000256" key="1">
    <source>
        <dbReference type="SAM" id="Coils"/>
    </source>
</evidence>
<feature type="domain" description="N-terminal" evidence="3">
    <location>
        <begin position="999"/>
        <end position="1053"/>
    </location>
</feature>
<organism evidence="6 7">
    <name type="scientific">Roseburia intestinalis</name>
    <dbReference type="NCBI Taxonomy" id="166486"/>
    <lineage>
        <taxon>Bacteria</taxon>
        <taxon>Bacillati</taxon>
        <taxon>Bacillota</taxon>
        <taxon>Clostridia</taxon>
        <taxon>Lachnospirales</taxon>
        <taxon>Lachnospiraceae</taxon>
        <taxon>Roseburia</taxon>
    </lineage>
</organism>
<evidence type="ECO:0000313" key="7">
    <source>
        <dbReference type="Proteomes" id="UP000283513"/>
    </source>
</evidence>
<gene>
    <name evidence="6" type="ORF">DW856_17025</name>
</gene>
<dbReference type="Gene3D" id="1.10.10.2910">
    <property type="match status" value="1"/>
</dbReference>
<evidence type="ECO:0000313" key="6">
    <source>
        <dbReference type="EMBL" id="RHC13497.1"/>
    </source>
</evidence>
<dbReference type="EMBL" id="QSHO01000020">
    <property type="protein sequence ID" value="RHC13497.1"/>
    <property type="molecule type" value="Genomic_DNA"/>
</dbReference>
<dbReference type="Pfam" id="PF08401">
    <property type="entry name" value="ArdcN"/>
    <property type="match status" value="1"/>
</dbReference>
<accession>A0A413YWT7</accession>
<feature type="coiled-coil region" evidence="1">
    <location>
        <begin position="1458"/>
        <end position="1485"/>
    </location>
</feature>
<evidence type="ECO:0000259" key="4">
    <source>
        <dbReference type="Pfam" id="PF13475"/>
    </source>
</evidence>
<reference evidence="6 7" key="1">
    <citation type="submission" date="2018-08" db="EMBL/GenBank/DDBJ databases">
        <title>A genome reference for cultivated species of the human gut microbiota.</title>
        <authorList>
            <person name="Zou Y."/>
            <person name="Xue W."/>
            <person name="Luo G."/>
        </authorList>
    </citation>
    <scope>NUCLEOTIDE SEQUENCE [LARGE SCALE GENOMIC DNA]</scope>
    <source>
        <strain evidence="6 7">AM37-1AC</strain>
    </source>
</reference>
<dbReference type="Pfam" id="PF18789">
    <property type="entry name" value="DarA_C"/>
    <property type="match status" value="1"/>
</dbReference>
<dbReference type="InterPro" id="IPR013610">
    <property type="entry name" value="ArdC_N"/>
</dbReference>
<feature type="domain" description="Defence against restriction A C-terminal" evidence="5">
    <location>
        <begin position="12"/>
        <end position="74"/>
    </location>
</feature>
<dbReference type="InterPro" id="IPR025197">
    <property type="entry name" value="DUF4116"/>
</dbReference>
<name>A0A413YWT7_9FIRM</name>
<proteinExistence type="predicted"/>
<sequence length="1770" mass="205469">MQTMINDNEKKNMFRYYVTQRPIDIGTIPNAKSAVNITRYEERKKLPGVDREVYGYVEYTTKLSKAEIESYELTEKILTDGNTLENKKEITINDVNIRSTHGEEKYVYVIRKNNGKYHIGWTKDLLKAIRAFPDIDKVLGAFIVPESSIANDFKKYLNKLSHFNIETMILYPENIKEHYDRADVVEPVNVTDLNDKLGLDMNNIIRKFEFMLSSEDRVNEIYNHILTNGAESLKEFLNTEVDEHTAKEYIAEKIQNRIPIIEEVVKDGWNETDILSLMSVDELNDDSMKYSLDQAKLFLRNGINTLVVDSTGRILPKKANVFCDLDITENTNIQYLKNGLHGAYYMEIFKGNGKADLYTVSQFSLTNESQLVLKDFNSDETEYIINKFENLNKEISDHDLAKHISNFLSRTVNSEIKSEEVEDMLKHRKLKEINVLLDNIPQSIETDVERNEVKFLVIQNMTINNRISVEQFITKAKEDKKEFYEIPEYIKEDIQGLRLITSKISGCLQYLPEIAQKDKECVLNCVKLDAKDYKFASNELKVDEEIVIAALKQDKSIIDDIPAAGREKIANKSVLQTQEISEISLEKGLALYAYIEDDISVQPVSRYFDVNRNNGSKKNVDAMYDEVAKVFNNADHILLRSGKTAVLKLKDFPGNEKYRVENFMQLVSDFAELPNMKNYEVVYIDNSYMESKEDIGKLFLKINGEERPKNFYADGLEMGDIIVTTKDGINFEAYYIDMENTVIAPEIIDTTYKNRINENLDVKKEIELLSRFHENNLLDYYYEKRLTELKKQYEEIIKEAENRDGDVKEEQNIELSVEEKNDLKKIEEQEIKQNILPKDRITYHKEDGEVILKMDAVKNKEELVERREKLQYKDDIIKNISYAYAIESTNDYPNMLSEYDADEIKNGINYRIVQIDKVSGKIVKINEKLFSSQEVAEEFFEKTIKEKNEKNYLASYDALIYKAFEVSSAKKDNELLKGITNVLDSENFKAWCTARANQFYKKYSLNNSLAIFMQNPNASIVFGARQWQDYGRQVKKGEKAIQITIPCKHAYQKYSGGLMKVIKKEIEDQIKEGKDYGIYRLGDSNLTFIGNKTGLYSMLINDQVILNNIDENSLSRYIDTKVIGKVPVAFTSANVFDISQVEEPEYLAIRNLKEEDKKDLMKDSNGNPLKTKSGAYKVKNTDERRKKINPILDMHIDDAKELNVDEVYKTLQNISEKNGIPVNEENIKSGANGYYHLKEKRIAIKKDLSTTHKVKTCIHEITHSRMHNNSENMPTRMKEVQAEAVAYIVNKSLGINTDNYSFNYIASWSGSRRMSEIKQSLDVINNEAAALYEEIRRDMDERGVQLKLEPIKNEDYEYAQSKILTSERKESYKKKIVDYTADYIEKNAQVEKEYDAITAKMKDVKDTYIAEQYINIQEAYTAIIRELEMTERFLQNIQGELDITNTNFDAIDTCMEKIKKCNERITIIENKIKILQEQLAEYAKSNLDKQLSKMEQFKLDFQNNGYKALQSIRNEYPLLQDISKSQMQYLSVSPHIEEQLMKIPNQSSMEVFVSLCMDQLENVESIKSEKGVFVEIVTSEYKDLKPGSVMHIKLADKQVNMIEKGMRKTKEEELKRGNLVPAVHVTINVYTETEKGNLLALSGLKLKLGNKQQKDLISAIQNRAEDYPKYEPFLKACQDSCKEMDVFKNKKTPRVVRIEDIMKQTTHQIELEKELNEKKQKKEKDIEQEDIELPKLLRAKSEIIDFKRRSVDINEKNEIKEQQEYSEIDR</sequence>
<protein>
    <submittedName>
        <fullName evidence="6">DUF4116 domain-containing protein</fullName>
    </submittedName>
</protein>
<feature type="coiled-coil region" evidence="1">
    <location>
        <begin position="1702"/>
        <end position="1732"/>
    </location>
</feature>
<dbReference type="Proteomes" id="UP000283513">
    <property type="component" value="Unassembled WGS sequence"/>
</dbReference>